<comment type="similarity">
    <text evidence="1 4">Belongs to the D-isomer specific 2-hydroxyacid dehydrogenase family.</text>
</comment>
<gene>
    <name evidence="7" type="ORF">ACFOD3_15840</name>
</gene>
<dbReference type="InterPro" id="IPR036291">
    <property type="entry name" value="NAD(P)-bd_dom_sf"/>
</dbReference>
<reference evidence="8" key="1">
    <citation type="journal article" date="2019" name="Int. J. Syst. Evol. Microbiol.">
        <title>The Global Catalogue of Microorganisms (GCM) 10K type strain sequencing project: providing services to taxonomists for standard genome sequencing and annotation.</title>
        <authorList>
            <consortium name="The Broad Institute Genomics Platform"/>
            <consortium name="The Broad Institute Genome Sequencing Center for Infectious Disease"/>
            <person name="Wu L."/>
            <person name="Ma J."/>
        </authorList>
    </citation>
    <scope>NUCLEOTIDE SEQUENCE [LARGE SCALE GENOMIC DNA]</scope>
    <source>
        <strain evidence="8">CGMCC 1.16855</strain>
    </source>
</reference>
<evidence type="ECO:0000313" key="8">
    <source>
        <dbReference type="Proteomes" id="UP001595420"/>
    </source>
</evidence>
<proteinExistence type="inferred from homology"/>
<feature type="domain" description="D-isomer specific 2-hydroxyacid dehydrogenase catalytic" evidence="5">
    <location>
        <begin position="46"/>
        <end position="329"/>
    </location>
</feature>
<accession>A0ABV7BXU7</accession>
<evidence type="ECO:0000256" key="3">
    <source>
        <dbReference type="ARBA" id="ARBA00023027"/>
    </source>
</evidence>
<dbReference type="SUPFAM" id="SSF51735">
    <property type="entry name" value="NAD(P)-binding Rossmann-fold domains"/>
    <property type="match status" value="1"/>
</dbReference>
<dbReference type="Proteomes" id="UP001595420">
    <property type="component" value="Unassembled WGS sequence"/>
</dbReference>
<sequence>MRQAGTARILGRATTGLRQMRIAVINDYHGLAQQAVDWQDLAAAHVLDFHGRVADADAAALLAEAEIIVTAREETRFDAALLARLPRLKLLVTHGMSNAALDLPALAARGVTVCGTALGYPMATVELAWGLVLGLVKHIAAEDRTIREGGWGAALGRGLTGRRLGLLGLGQLGEGMARVGLAFGMQVVAWSENLTAERCAACGVQLVGREALFGASDVISIHMRMSPRTRGLVGAAEIAAMRPDALLINTSRGPIVEEAALVAALREGRIGGAGLDVFSQEPLPADHPLRSLPNTLLTSHIGGRTQENFRVRYRESHEAVAAWLAGRPVRVLS</sequence>
<protein>
    <submittedName>
        <fullName evidence="7">D-2-hydroxyacid dehydrogenase family protein</fullName>
    </submittedName>
</protein>
<keyword evidence="8" id="KW-1185">Reference proteome</keyword>
<keyword evidence="3" id="KW-0520">NAD</keyword>
<evidence type="ECO:0000259" key="5">
    <source>
        <dbReference type="Pfam" id="PF00389"/>
    </source>
</evidence>
<keyword evidence="2 4" id="KW-0560">Oxidoreductase</keyword>
<dbReference type="InterPro" id="IPR006140">
    <property type="entry name" value="D-isomer_DH_NAD-bd"/>
</dbReference>
<evidence type="ECO:0000256" key="2">
    <source>
        <dbReference type="ARBA" id="ARBA00023002"/>
    </source>
</evidence>
<dbReference type="EMBL" id="JBHRSB010000004">
    <property type="protein sequence ID" value="MFC3001378.1"/>
    <property type="molecule type" value="Genomic_DNA"/>
</dbReference>
<dbReference type="Pfam" id="PF00389">
    <property type="entry name" value="2-Hacid_dh"/>
    <property type="match status" value="1"/>
</dbReference>
<dbReference type="Gene3D" id="3.40.50.720">
    <property type="entry name" value="NAD(P)-binding Rossmann-like Domain"/>
    <property type="match status" value="2"/>
</dbReference>
<name>A0ABV7BXU7_9PROT</name>
<comment type="caution">
    <text evidence="7">The sequence shown here is derived from an EMBL/GenBank/DDBJ whole genome shotgun (WGS) entry which is preliminary data.</text>
</comment>
<feature type="domain" description="D-isomer specific 2-hydroxyacid dehydrogenase NAD-binding" evidence="6">
    <location>
        <begin position="130"/>
        <end position="302"/>
    </location>
</feature>
<dbReference type="PANTHER" id="PTHR42789">
    <property type="entry name" value="D-ISOMER SPECIFIC 2-HYDROXYACID DEHYDROGENASE FAMILY PROTEIN (AFU_ORTHOLOGUE AFUA_6G10090)"/>
    <property type="match status" value="1"/>
</dbReference>
<dbReference type="RefSeq" id="WP_246602853.1">
    <property type="nucleotide sequence ID" value="NZ_JAFNJS010000004.1"/>
</dbReference>
<evidence type="ECO:0000256" key="4">
    <source>
        <dbReference type="RuleBase" id="RU003719"/>
    </source>
</evidence>
<dbReference type="SUPFAM" id="SSF52283">
    <property type="entry name" value="Formate/glycerate dehydrogenase catalytic domain-like"/>
    <property type="match status" value="1"/>
</dbReference>
<evidence type="ECO:0000259" key="6">
    <source>
        <dbReference type="Pfam" id="PF02826"/>
    </source>
</evidence>
<dbReference type="InterPro" id="IPR029753">
    <property type="entry name" value="D-isomer_DH_CS"/>
</dbReference>
<dbReference type="Pfam" id="PF02826">
    <property type="entry name" value="2-Hacid_dh_C"/>
    <property type="match status" value="1"/>
</dbReference>
<dbReference type="PANTHER" id="PTHR42789:SF1">
    <property type="entry name" value="D-ISOMER SPECIFIC 2-HYDROXYACID DEHYDROGENASE FAMILY PROTEIN (AFU_ORTHOLOGUE AFUA_6G10090)"/>
    <property type="match status" value="1"/>
</dbReference>
<dbReference type="InterPro" id="IPR006139">
    <property type="entry name" value="D-isomer_2_OHA_DH_cat_dom"/>
</dbReference>
<organism evidence="7 8">
    <name type="scientific">Falsiroseomonas tokyonensis</name>
    <dbReference type="NCBI Taxonomy" id="430521"/>
    <lineage>
        <taxon>Bacteria</taxon>
        <taxon>Pseudomonadati</taxon>
        <taxon>Pseudomonadota</taxon>
        <taxon>Alphaproteobacteria</taxon>
        <taxon>Acetobacterales</taxon>
        <taxon>Roseomonadaceae</taxon>
        <taxon>Falsiroseomonas</taxon>
    </lineage>
</organism>
<dbReference type="PROSITE" id="PS00671">
    <property type="entry name" value="D_2_HYDROXYACID_DH_3"/>
    <property type="match status" value="1"/>
</dbReference>
<dbReference type="CDD" id="cd12169">
    <property type="entry name" value="PGDH_like_1"/>
    <property type="match status" value="1"/>
</dbReference>
<dbReference type="InterPro" id="IPR050857">
    <property type="entry name" value="D-2-hydroxyacid_DH"/>
</dbReference>
<evidence type="ECO:0000256" key="1">
    <source>
        <dbReference type="ARBA" id="ARBA00005854"/>
    </source>
</evidence>
<evidence type="ECO:0000313" key="7">
    <source>
        <dbReference type="EMBL" id="MFC3001378.1"/>
    </source>
</evidence>